<feature type="region of interest" description="Disordered" evidence="1">
    <location>
        <begin position="84"/>
        <end position="124"/>
    </location>
</feature>
<keyword evidence="3" id="KW-1185">Reference proteome</keyword>
<accession>A0ABQ6JJ59</accession>
<evidence type="ECO:0000313" key="2">
    <source>
        <dbReference type="EMBL" id="GMA88275.1"/>
    </source>
</evidence>
<evidence type="ECO:0000313" key="3">
    <source>
        <dbReference type="Proteomes" id="UP001157017"/>
    </source>
</evidence>
<sequence>MLDVHAARTVGSSHGVPPLVVPDVVLPPTTTPAPSDEDGAWLGDGTSVPPSRGSVNRCRTARRPASGGARVRPCLVVGATVYTPAVGDRPWGDPAARLPSRGALPPSPRAVRTAPATRTTSEDR</sequence>
<proteinExistence type="predicted"/>
<feature type="compositionally biased region" description="Low complexity" evidence="1">
    <location>
        <begin position="109"/>
        <end position="124"/>
    </location>
</feature>
<dbReference type="EMBL" id="BSUZ01000001">
    <property type="protein sequence ID" value="GMA88275.1"/>
    <property type="molecule type" value="Genomic_DNA"/>
</dbReference>
<protein>
    <submittedName>
        <fullName evidence="2">Uncharacterized protein</fullName>
    </submittedName>
</protein>
<comment type="caution">
    <text evidence="2">The sequence shown here is derived from an EMBL/GenBank/DDBJ whole genome shotgun (WGS) entry which is preliminary data.</text>
</comment>
<evidence type="ECO:0000256" key="1">
    <source>
        <dbReference type="SAM" id="MobiDB-lite"/>
    </source>
</evidence>
<feature type="compositionally biased region" description="Low complexity" evidence="1">
    <location>
        <begin position="16"/>
        <end position="34"/>
    </location>
</feature>
<reference evidence="3" key="1">
    <citation type="journal article" date="2019" name="Int. J. Syst. Evol. Microbiol.">
        <title>The Global Catalogue of Microorganisms (GCM) 10K type strain sequencing project: providing services to taxonomists for standard genome sequencing and annotation.</title>
        <authorList>
            <consortium name="The Broad Institute Genomics Platform"/>
            <consortium name="The Broad Institute Genome Sequencing Center for Infectious Disease"/>
            <person name="Wu L."/>
            <person name="Ma J."/>
        </authorList>
    </citation>
    <scope>NUCLEOTIDE SEQUENCE [LARGE SCALE GENOMIC DNA]</scope>
    <source>
        <strain evidence="3">NBRC 108730</strain>
    </source>
</reference>
<dbReference type="Proteomes" id="UP001157017">
    <property type="component" value="Unassembled WGS sequence"/>
</dbReference>
<name>A0ABQ6JJ59_9ACTN</name>
<organism evidence="2 3">
    <name type="scientific">Angustibacter aerolatus</name>
    <dbReference type="NCBI Taxonomy" id="1162965"/>
    <lineage>
        <taxon>Bacteria</taxon>
        <taxon>Bacillati</taxon>
        <taxon>Actinomycetota</taxon>
        <taxon>Actinomycetes</taxon>
        <taxon>Kineosporiales</taxon>
        <taxon>Kineosporiaceae</taxon>
    </lineage>
</organism>
<feature type="region of interest" description="Disordered" evidence="1">
    <location>
        <begin position="1"/>
        <end position="69"/>
    </location>
</feature>
<gene>
    <name evidence="2" type="ORF">GCM10025868_35250</name>
</gene>